<evidence type="ECO:0000313" key="3">
    <source>
        <dbReference type="Proteomes" id="UP000630353"/>
    </source>
</evidence>
<dbReference type="EMBL" id="BMZS01000003">
    <property type="protein sequence ID" value="GHD45955.1"/>
    <property type="molecule type" value="Genomic_DNA"/>
</dbReference>
<dbReference type="InterPro" id="IPR041916">
    <property type="entry name" value="Anti_sigma_zinc_sf"/>
</dbReference>
<protein>
    <recommendedName>
        <fullName evidence="1">Putative zinc-finger domain-containing protein</fullName>
    </recommendedName>
</protein>
<dbReference type="Pfam" id="PF13490">
    <property type="entry name" value="zf-HC2"/>
    <property type="match status" value="1"/>
</dbReference>
<dbReference type="Gene3D" id="1.10.10.1320">
    <property type="entry name" value="Anti-sigma factor, zinc-finger domain"/>
    <property type="match status" value="1"/>
</dbReference>
<dbReference type="InterPro" id="IPR027383">
    <property type="entry name" value="Znf_put"/>
</dbReference>
<organism evidence="2 3">
    <name type="scientific">Thalassobaculum fulvum</name>
    <dbReference type="NCBI Taxonomy" id="1633335"/>
    <lineage>
        <taxon>Bacteria</taxon>
        <taxon>Pseudomonadati</taxon>
        <taxon>Pseudomonadota</taxon>
        <taxon>Alphaproteobacteria</taxon>
        <taxon>Rhodospirillales</taxon>
        <taxon>Thalassobaculaceae</taxon>
        <taxon>Thalassobaculum</taxon>
    </lineage>
</organism>
<proteinExistence type="predicted"/>
<evidence type="ECO:0000259" key="1">
    <source>
        <dbReference type="Pfam" id="PF13490"/>
    </source>
</evidence>
<evidence type="ECO:0000313" key="2">
    <source>
        <dbReference type="EMBL" id="GHD45955.1"/>
    </source>
</evidence>
<feature type="domain" description="Putative zinc-finger" evidence="1">
    <location>
        <begin position="35"/>
        <end position="69"/>
    </location>
</feature>
<accession>A0A919CNW2</accession>
<sequence length="120" mass="13288">MSHTGSGGDGMDGRGGLWKRIRHWMSWGLHGAMTCEEFDRGLVDYLDGNLGPVAKRQIELHTVLCPHCHRYLRAYDRARRVAGEALREADEEALKTVPEDLVQAILAARRNGHEAAGDPG</sequence>
<reference evidence="2" key="1">
    <citation type="journal article" date="2014" name="Int. J. Syst. Evol. Microbiol.">
        <title>Complete genome sequence of Corynebacterium casei LMG S-19264T (=DSM 44701T), isolated from a smear-ripened cheese.</title>
        <authorList>
            <consortium name="US DOE Joint Genome Institute (JGI-PGF)"/>
            <person name="Walter F."/>
            <person name="Albersmeier A."/>
            <person name="Kalinowski J."/>
            <person name="Ruckert C."/>
        </authorList>
    </citation>
    <scope>NUCLEOTIDE SEQUENCE</scope>
    <source>
        <strain evidence="2">KCTC 42651</strain>
    </source>
</reference>
<keyword evidence="3" id="KW-1185">Reference proteome</keyword>
<dbReference type="RefSeq" id="WP_189988289.1">
    <property type="nucleotide sequence ID" value="NZ_BMZS01000003.1"/>
</dbReference>
<name>A0A919CNW2_9PROT</name>
<dbReference type="AlphaFoldDB" id="A0A919CNW2"/>
<gene>
    <name evidence="2" type="ORF">GCM10017083_14590</name>
</gene>
<reference evidence="2" key="2">
    <citation type="submission" date="2020-09" db="EMBL/GenBank/DDBJ databases">
        <authorList>
            <person name="Sun Q."/>
            <person name="Kim S."/>
        </authorList>
    </citation>
    <scope>NUCLEOTIDE SEQUENCE</scope>
    <source>
        <strain evidence="2">KCTC 42651</strain>
    </source>
</reference>
<comment type="caution">
    <text evidence="2">The sequence shown here is derived from an EMBL/GenBank/DDBJ whole genome shotgun (WGS) entry which is preliminary data.</text>
</comment>
<dbReference type="Proteomes" id="UP000630353">
    <property type="component" value="Unassembled WGS sequence"/>
</dbReference>